<dbReference type="Proteomes" id="UP000095517">
    <property type="component" value="Unassembled WGS sequence"/>
</dbReference>
<organism evidence="1 2">
    <name type="scientific">Bacteroides finegoldii</name>
    <dbReference type="NCBI Taxonomy" id="338188"/>
    <lineage>
        <taxon>Bacteria</taxon>
        <taxon>Pseudomonadati</taxon>
        <taxon>Bacteroidota</taxon>
        <taxon>Bacteroidia</taxon>
        <taxon>Bacteroidales</taxon>
        <taxon>Bacteroidaceae</taxon>
        <taxon>Bacteroides</taxon>
    </lineage>
</organism>
<reference evidence="1 2" key="1">
    <citation type="submission" date="2015-09" db="EMBL/GenBank/DDBJ databases">
        <authorList>
            <consortium name="Pathogen Informatics"/>
        </authorList>
    </citation>
    <scope>NUCLEOTIDE SEQUENCE [LARGE SCALE GENOMIC DNA]</scope>
    <source>
        <strain evidence="1 2">2789STDY5608840</strain>
    </source>
</reference>
<accession>A0A174EIY2</accession>
<protein>
    <submittedName>
        <fullName evidence="1">Uncharacterized protein</fullName>
    </submittedName>
</protein>
<dbReference type="EMBL" id="CYZH01000008">
    <property type="protein sequence ID" value="CUO37864.1"/>
    <property type="molecule type" value="Genomic_DNA"/>
</dbReference>
<gene>
    <name evidence="1" type="ORF">ERS852397_01916</name>
</gene>
<sequence length="54" mass="6566">MLKKGIFAFPILFYMRIQKCLNNSYYPMKWTILDKIGYKIAILEHSIFRSFLFL</sequence>
<dbReference type="AlphaFoldDB" id="A0A174EIY2"/>
<dbReference type="STRING" id="338188.ERS852397_01916"/>
<evidence type="ECO:0000313" key="2">
    <source>
        <dbReference type="Proteomes" id="UP000095517"/>
    </source>
</evidence>
<name>A0A174EIY2_9BACE</name>
<proteinExistence type="predicted"/>
<evidence type="ECO:0000313" key="1">
    <source>
        <dbReference type="EMBL" id="CUO37864.1"/>
    </source>
</evidence>